<comment type="caution">
    <text evidence="1">The sequence shown here is derived from an EMBL/GenBank/DDBJ whole genome shotgun (WGS) entry which is preliminary data.</text>
</comment>
<name>A0ABQ5KHM7_9EUKA</name>
<feature type="non-terminal residue" evidence="1">
    <location>
        <position position="1"/>
    </location>
</feature>
<proteinExistence type="predicted"/>
<reference evidence="1" key="1">
    <citation type="submission" date="2022-03" db="EMBL/GenBank/DDBJ databases">
        <title>Draft genome sequence of Aduncisulcus paluster, a free-living microaerophilic Fornicata.</title>
        <authorList>
            <person name="Yuyama I."/>
            <person name="Kume K."/>
            <person name="Tamura T."/>
            <person name="Inagaki Y."/>
            <person name="Hashimoto T."/>
        </authorList>
    </citation>
    <scope>NUCLEOTIDE SEQUENCE</scope>
    <source>
        <strain evidence="1">NY0171</strain>
    </source>
</reference>
<dbReference type="InterPro" id="IPR027417">
    <property type="entry name" value="P-loop_NTPase"/>
</dbReference>
<dbReference type="Proteomes" id="UP001057375">
    <property type="component" value="Unassembled WGS sequence"/>
</dbReference>
<accession>A0ABQ5KHM7</accession>
<gene>
    <name evidence="1" type="ORF">ADUPG1_006289</name>
</gene>
<evidence type="ECO:0000313" key="2">
    <source>
        <dbReference type="Proteomes" id="UP001057375"/>
    </source>
</evidence>
<dbReference type="SUPFAM" id="SSF52540">
    <property type="entry name" value="P-loop containing nucleoside triphosphate hydrolases"/>
    <property type="match status" value="1"/>
</dbReference>
<sequence length="107" mass="11535">PTRGLDLMAKNLVAQTIQSLKSLGTTIIMVTHDIDFAAQVCGKGLLLFDGQIAAEGAMKDVLSGGLYYTTTMNRLFRGFRDDVLTLSEAKQILTLADKKGKEVEGVS</sequence>
<protein>
    <submittedName>
        <fullName evidence="1">Uncharacterized protein</fullName>
    </submittedName>
</protein>
<organism evidence="1 2">
    <name type="scientific">Aduncisulcus paluster</name>
    <dbReference type="NCBI Taxonomy" id="2918883"/>
    <lineage>
        <taxon>Eukaryota</taxon>
        <taxon>Metamonada</taxon>
        <taxon>Carpediemonas-like organisms</taxon>
        <taxon>Aduncisulcus</taxon>
    </lineage>
</organism>
<dbReference type="Gene3D" id="3.40.50.300">
    <property type="entry name" value="P-loop containing nucleotide triphosphate hydrolases"/>
    <property type="match status" value="1"/>
</dbReference>
<evidence type="ECO:0000313" key="1">
    <source>
        <dbReference type="EMBL" id="GKT32006.1"/>
    </source>
</evidence>
<keyword evidence="2" id="KW-1185">Reference proteome</keyword>
<dbReference type="EMBL" id="BQXS01009830">
    <property type="protein sequence ID" value="GKT32006.1"/>
    <property type="molecule type" value="Genomic_DNA"/>
</dbReference>